<dbReference type="OrthoDB" id="3457658at2"/>
<name>A0A5C4M7M4_9PSEU</name>
<evidence type="ECO:0000259" key="4">
    <source>
        <dbReference type="SMART" id="SM00861"/>
    </source>
</evidence>
<keyword evidence="2" id="KW-0560">Oxidoreductase</keyword>
<accession>A0A5C4M7M4</accession>
<organism evidence="5 6">
    <name type="scientific">Amycolatopsis alkalitolerans</name>
    <dbReference type="NCBI Taxonomy" id="2547244"/>
    <lineage>
        <taxon>Bacteria</taxon>
        <taxon>Bacillati</taxon>
        <taxon>Actinomycetota</taxon>
        <taxon>Actinomycetes</taxon>
        <taxon>Pseudonocardiales</taxon>
        <taxon>Pseudonocardiaceae</taxon>
        <taxon>Amycolatopsis</taxon>
    </lineage>
</organism>
<dbReference type="InterPro" id="IPR029061">
    <property type="entry name" value="THDP-binding"/>
</dbReference>
<dbReference type="SUPFAM" id="SSF52922">
    <property type="entry name" value="TK C-terminal domain-like"/>
    <property type="match status" value="1"/>
</dbReference>
<dbReference type="Gene3D" id="3.40.50.970">
    <property type="match status" value="1"/>
</dbReference>
<keyword evidence="6" id="KW-1185">Reference proteome</keyword>
<feature type="domain" description="Transketolase-like pyrimidine-binding" evidence="4">
    <location>
        <begin position="1"/>
        <end position="176"/>
    </location>
</feature>
<evidence type="ECO:0000313" key="6">
    <source>
        <dbReference type="Proteomes" id="UP000305546"/>
    </source>
</evidence>
<dbReference type="Pfam" id="PF02780">
    <property type="entry name" value="Transketolase_C"/>
    <property type="match status" value="1"/>
</dbReference>
<evidence type="ECO:0000256" key="1">
    <source>
        <dbReference type="ARBA" id="ARBA00001964"/>
    </source>
</evidence>
<evidence type="ECO:0000313" key="5">
    <source>
        <dbReference type="EMBL" id="TNC29274.1"/>
    </source>
</evidence>
<dbReference type="GO" id="GO:0000287">
    <property type="term" value="F:magnesium ion binding"/>
    <property type="evidence" value="ECO:0007669"/>
    <property type="project" value="UniProtKB-ARBA"/>
</dbReference>
<dbReference type="InterPro" id="IPR033248">
    <property type="entry name" value="Transketolase_C"/>
</dbReference>
<dbReference type="Proteomes" id="UP000305546">
    <property type="component" value="Unassembled WGS sequence"/>
</dbReference>
<dbReference type="SUPFAM" id="SSF52518">
    <property type="entry name" value="Thiamin diphosphate-binding fold (THDP-binding)"/>
    <property type="match status" value="1"/>
</dbReference>
<dbReference type="PANTHER" id="PTHR43257:SF2">
    <property type="entry name" value="PYRUVATE DEHYDROGENASE E1 COMPONENT SUBUNIT BETA"/>
    <property type="match status" value="1"/>
</dbReference>
<gene>
    <name evidence="5" type="ORF">FG385_03865</name>
</gene>
<dbReference type="FunFam" id="3.40.50.970:FF:000001">
    <property type="entry name" value="Pyruvate dehydrogenase E1 beta subunit"/>
    <property type="match status" value="1"/>
</dbReference>
<sequence>MNCQQAVRSAMGLALEADPRVLVLGEDVADPPGGVIGTTKGLSTRFGPNRVRATPIAEQAIIGAAIGASLAGYRPIAEIMFCDFLAVCADQIANHAAKLRYMSGGETNVPITITTFVAGGRFGAQHTQSLEAWFMHTPGMKVVMPSNPMDAKGLLASCIADDDPCLFVQPLALMFAPKQEVPVGEYAVPLGKASVVRQGNDVTIVSYGVQVPQALAAAEELKAEGVSAEVIDLRSLVPLDMPTVLESVARTRRVVITHGATEFCGPGAEIATQIYDELFGELAAPVARVAAPYAPMPFAPDMSYLPMGADIASSARALFAK</sequence>
<dbReference type="EMBL" id="VDFW01000002">
    <property type="protein sequence ID" value="TNC29274.1"/>
    <property type="molecule type" value="Genomic_DNA"/>
</dbReference>
<dbReference type="InterPro" id="IPR009014">
    <property type="entry name" value="Transketo_C/PFOR_II"/>
</dbReference>
<dbReference type="Pfam" id="PF02779">
    <property type="entry name" value="Transket_pyr"/>
    <property type="match status" value="1"/>
</dbReference>
<reference evidence="5 6" key="1">
    <citation type="submission" date="2019-06" db="EMBL/GenBank/DDBJ databases">
        <title>Amycolatopsis alkalitolerans sp. nov., isolated from Gastrodia elata Blume.</title>
        <authorList>
            <person name="Narsing Rao M.P."/>
            <person name="Li W.J."/>
        </authorList>
    </citation>
    <scope>NUCLEOTIDE SEQUENCE [LARGE SCALE GENOMIC DNA]</scope>
    <source>
        <strain evidence="5 6">SYSUP0005</strain>
    </source>
</reference>
<dbReference type="PANTHER" id="PTHR43257">
    <property type="entry name" value="PYRUVATE DEHYDROGENASE E1 COMPONENT BETA SUBUNIT"/>
    <property type="match status" value="1"/>
</dbReference>
<dbReference type="GO" id="GO:0016491">
    <property type="term" value="F:oxidoreductase activity"/>
    <property type="evidence" value="ECO:0007669"/>
    <property type="project" value="UniProtKB-KW"/>
</dbReference>
<dbReference type="AlphaFoldDB" id="A0A5C4M7M4"/>
<dbReference type="Gene3D" id="3.40.50.920">
    <property type="match status" value="1"/>
</dbReference>
<protein>
    <submittedName>
        <fullName evidence="5">Alpha-ketoacid dehydrogenase subunit beta</fullName>
    </submittedName>
</protein>
<proteinExistence type="predicted"/>
<keyword evidence="3" id="KW-0786">Thiamine pyrophosphate</keyword>
<dbReference type="CDD" id="cd07036">
    <property type="entry name" value="TPP_PYR_E1-PDHc-beta_like"/>
    <property type="match status" value="1"/>
</dbReference>
<comment type="cofactor">
    <cofactor evidence="1">
        <name>thiamine diphosphate</name>
        <dbReference type="ChEBI" id="CHEBI:58937"/>
    </cofactor>
</comment>
<dbReference type="FunFam" id="3.40.50.920:FF:000001">
    <property type="entry name" value="Pyruvate dehydrogenase E1 beta subunit"/>
    <property type="match status" value="1"/>
</dbReference>
<dbReference type="InterPro" id="IPR005475">
    <property type="entry name" value="Transketolase-like_Pyr-bd"/>
</dbReference>
<evidence type="ECO:0000256" key="3">
    <source>
        <dbReference type="ARBA" id="ARBA00023052"/>
    </source>
</evidence>
<dbReference type="SMART" id="SM00861">
    <property type="entry name" value="Transket_pyr"/>
    <property type="match status" value="1"/>
</dbReference>
<comment type="caution">
    <text evidence="5">The sequence shown here is derived from an EMBL/GenBank/DDBJ whole genome shotgun (WGS) entry which is preliminary data.</text>
</comment>
<evidence type="ECO:0000256" key="2">
    <source>
        <dbReference type="ARBA" id="ARBA00023002"/>
    </source>
</evidence>